<dbReference type="CDD" id="cd00082">
    <property type="entry name" value="HisKA"/>
    <property type="match status" value="1"/>
</dbReference>
<organism evidence="13 14">
    <name type="scientific">Faecalibaculum rodentium</name>
    <dbReference type="NCBI Taxonomy" id="1702221"/>
    <lineage>
        <taxon>Bacteria</taxon>
        <taxon>Bacillati</taxon>
        <taxon>Bacillota</taxon>
        <taxon>Erysipelotrichia</taxon>
        <taxon>Erysipelotrichales</taxon>
        <taxon>Erysipelotrichaceae</taxon>
        <taxon>Faecalibaculum</taxon>
    </lineage>
</organism>
<evidence type="ECO:0000256" key="8">
    <source>
        <dbReference type="ARBA" id="ARBA00022840"/>
    </source>
</evidence>
<evidence type="ECO:0000256" key="3">
    <source>
        <dbReference type="ARBA" id="ARBA00012438"/>
    </source>
</evidence>
<dbReference type="GO" id="GO:0000156">
    <property type="term" value="F:phosphorelay response regulator activity"/>
    <property type="evidence" value="ECO:0007669"/>
    <property type="project" value="TreeGrafter"/>
</dbReference>
<dbReference type="EMBL" id="CP011391">
    <property type="protein sequence ID" value="AMK53406.1"/>
    <property type="molecule type" value="Genomic_DNA"/>
</dbReference>
<dbReference type="STRING" id="1702221.AALO17_02720"/>
<dbReference type="GO" id="GO:0007234">
    <property type="term" value="P:osmosensory signaling via phosphorelay pathway"/>
    <property type="evidence" value="ECO:0007669"/>
    <property type="project" value="TreeGrafter"/>
</dbReference>
<keyword evidence="6" id="KW-0547">Nucleotide-binding</keyword>
<dbReference type="GeneID" id="78477151"/>
<dbReference type="PROSITE" id="PS50109">
    <property type="entry name" value="HIS_KIN"/>
    <property type="match status" value="1"/>
</dbReference>
<dbReference type="Pfam" id="PF02518">
    <property type="entry name" value="HATPase_c"/>
    <property type="match status" value="1"/>
</dbReference>
<dbReference type="KEGG" id="fro:AALO17_02720"/>
<dbReference type="Pfam" id="PF00512">
    <property type="entry name" value="HisKA"/>
    <property type="match status" value="1"/>
</dbReference>
<accession>A0A140DRX9</accession>
<evidence type="ECO:0000256" key="1">
    <source>
        <dbReference type="ARBA" id="ARBA00000085"/>
    </source>
</evidence>
<dbReference type="FunFam" id="1.10.287.130:FF:000001">
    <property type="entry name" value="Two-component sensor histidine kinase"/>
    <property type="match status" value="1"/>
</dbReference>
<dbReference type="InterPro" id="IPR004358">
    <property type="entry name" value="Sig_transdc_His_kin-like_C"/>
</dbReference>
<evidence type="ECO:0000313" key="13">
    <source>
        <dbReference type="EMBL" id="AMK53406.1"/>
    </source>
</evidence>
<keyword evidence="9" id="KW-0902">Two-component regulatory system</keyword>
<evidence type="ECO:0000256" key="11">
    <source>
        <dbReference type="SAM" id="Phobius"/>
    </source>
</evidence>
<keyword evidence="7 13" id="KW-0418">Kinase</keyword>
<keyword evidence="11" id="KW-0812">Transmembrane</keyword>
<dbReference type="InterPro" id="IPR036097">
    <property type="entry name" value="HisK_dim/P_sf"/>
</dbReference>
<dbReference type="Proteomes" id="UP000069771">
    <property type="component" value="Chromosome"/>
</dbReference>
<dbReference type="PANTHER" id="PTHR42878">
    <property type="entry name" value="TWO-COMPONENT HISTIDINE KINASE"/>
    <property type="match status" value="1"/>
</dbReference>
<reference evidence="13 14" key="1">
    <citation type="journal article" date="2016" name="Gut Pathog.">
        <title>Whole genome sequencing of "Faecalibaculum rodentium" ALO17, isolated from C57BL/6J laboratory mouse feces.</title>
        <authorList>
            <person name="Lim S."/>
            <person name="Chang D.H."/>
            <person name="Ahn S."/>
            <person name="Kim B.C."/>
        </authorList>
    </citation>
    <scope>NUCLEOTIDE SEQUENCE [LARGE SCALE GENOMIC DNA]</scope>
    <source>
        <strain evidence="13 14">Alo17</strain>
    </source>
</reference>
<evidence type="ECO:0000256" key="7">
    <source>
        <dbReference type="ARBA" id="ARBA00022777"/>
    </source>
</evidence>
<feature type="transmembrane region" description="Helical" evidence="11">
    <location>
        <begin position="142"/>
        <end position="171"/>
    </location>
</feature>
<dbReference type="SUPFAM" id="SSF55874">
    <property type="entry name" value="ATPase domain of HSP90 chaperone/DNA topoisomerase II/histidine kinase"/>
    <property type="match status" value="1"/>
</dbReference>
<dbReference type="InterPro" id="IPR050351">
    <property type="entry name" value="BphY/WalK/GraS-like"/>
</dbReference>
<dbReference type="FunFam" id="3.30.565.10:FF:000006">
    <property type="entry name" value="Sensor histidine kinase WalK"/>
    <property type="match status" value="1"/>
</dbReference>
<dbReference type="RefSeq" id="WP_067554478.1">
    <property type="nucleotide sequence ID" value="NZ_CP011391.1"/>
</dbReference>
<dbReference type="InterPro" id="IPR003661">
    <property type="entry name" value="HisK_dim/P_dom"/>
</dbReference>
<dbReference type="InterPro" id="IPR005467">
    <property type="entry name" value="His_kinase_dom"/>
</dbReference>
<evidence type="ECO:0000313" key="14">
    <source>
        <dbReference type="Proteomes" id="UP000069771"/>
    </source>
</evidence>
<evidence type="ECO:0000259" key="12">
    <source>
        <dbReference type="PROSITE" id="PS50109"/>
    </source>
</evidence>
<keyword evidence="10 11" id="KW-0472">Membrane</keyword>
<dbReference type="PATRIC" id="fig|1702221.3.peg.257"/>
<keyword evidence="14" id="KW-1185">Reference proteome</keyword>
<comment type="catalytic activity">
    <reaction evidence="1">
        <text>ATP + protein L-histidine = ADP + protein N-phospho-L-histidine.</text>
        <dbReference type="EC" id="2.7.13.3"/>
    </reaction>
</comment>
<evidence type="ECO:0000256" key="10">
    <source>
        <dbReference type="ARBA" id="ARBA00023136"/>
    </source>
</evidence>
<name>A0A140DRX9_9FIRM</name>
<feature type="domain" description="Histidine kinase" evidence="12">
    <location>
        <begin position="350"/>
        <end position="566"/>
    </location>
</feature>
<proteinExistence type="predicted"/>
<keyword evidence="11" id="KW-1133">Transmembrane helix</keyword>
<evidence type="ECO:0000256" key="9">
    <source>
        <dbReference type="ARBA" id="ARBA00023012"/>
    </source>
</evidence>
<dbReference type="OrthoDB" id="9813151at2"/>
<dbReference type="Gene3D" id="3.30.450.20">
    <property type="entry name" value="PAS domain"/>
    <property type="match status" value="1"/>
</dbReference>
<keyword evidence="8" id="KW-0067">ATP-binding</keyword>
<dbReference type="InterPro" id="IPR036890">
    <property type="entry name" value="HATPase_C_sf"/>
</dbReference>
<dbReference type="AlphaFoldDB" id="A0A140DRX9"/>
<gene>
    <name evidence="13" type="ORF">AALO17_02720</name>
</gene>
<dbReference type="Gene3D" id="1.10.287.130">
    <property type="match status" value="1"/>
</dbReference>
<dbReference type="PANTHER" id="PTHR42878:SF7">
    <property type="entry name" value="SENSOR HISTIDINE KINASE GLRK"/>
    <property type="match status" value="1"/>
</dbReference>
<dbReference type="InterPro" id="IPR003594">
    <property type="entry name" value="HATPase_dom"/>
</dbReference>
<sequence>MTKKIFYAIFSVCTLVFLTSMILTFSTIFSYFSSVEKDQLHSSLQLVAQGYEDEGLKFLKGMNGEDYRVSLIDSEGTVLYDSTTDTRSLPSHLDREEVKQALETGWGESTRYSETLTEQAIYSAMKLPDGNVLRISVSRYSVLTLMMGVATPLISIFCGAVLAALVLAIWLSHRIMSPLESLDLENPETTGTYEEMEPIVDRLKRYRRDLDRQKRRLRVQQAEFDTVAAGIEEGLILLDQDLRVLYLNSAAGQALDLEPGAEKEILLRIGQGKELPFEKLCILEPVVELAEKARETLEPQSALVPADTRIWLAQAGPVISRDKFRGESILLLDVTEKQQTERIRKEFTGNVSHELKTPLQTISGYSELMAQGLAKPEDIPQMAERILREARRMSTQVDQILTLTRMDEGLSVKQEPVNLDQVVNSVQQDLMQNAETSGVQLTVDVPDQPVTVSGDPALLRSVVFNLTENAIKYSAPDSHVQMELTTEPGEAVIRIQDDGPGIAAEDQERIFERFYRVDKSRSRQLGGTGLGLAIVKNAVRLHGGTVSVSSEPGKGSVFEVRLPMMEERDGQTES</sequence>
<keyword evidence="4" id="KW-0597">Phosphoprotein</keyword>
<dbReference type="GO" id="GO:0000155">
    <property type="term" value="F:phosphorelay sensor kinase activity"/>
    <property type="evidence" value="ECO:0007669"/>
    <property type="project" value="InterPro"/>
</dbReference>
<dbReference type="SMART" id="SM00388">
    <property type="entry name" value="HisKA"/>
    <property type="match status" value="1"/>
</dbReference>
<dbReference type="PRINTS" id="PR00344">
    <property type="entry name" value="BCTRLSENSOR"/>
</dbReference>
<protein>
    <recommendedName>
        <fullName evidence="3">histidine kinase</fullName>
        <ecNumber evidence="3">2.7.13.3</ecNumber>
    </recommendedName>
</protein>
<dbReference type="GO" id="GO:0005524">
    <property type="term" value="F:ATP binding"/>
    <property type="evidence" value="ECO:0007669"/>
    <property type="project" value="UniProtKB-KW"/>
</dbReference>
<dbReference type="CDD" id="cd00075">
    <property type="entry name" value="HATPase"/>
    <property type="match status" value="1"/>
</dbReference>
<dbReference type="EC" id="2.7.13.3" evidence="3"/>
<dbReference type="GO" id="GO:0030295">
    <property type="term" value="F:protein kinase activator activity"/>
    <property type="evidence" value="ECO:0007669"/>
    <property type="project" value="TreeGrafter"/>
</dbReference>
<comment type="subcellular location">
    <subcellularLocation>
        <location evidence="2">Membrane</location>
    </subcellularLocation>
</comment>
<feature type="transmembrane region" description="Helical" evidence="11">
    <location>
        <begin position="6"/>
        <end position="32"/>
    </location>
</feature>
<evidence type="ECO:0000256" key="2">
    <source>
        <dbReference type="ARBA" id="ARBA00004370"/>
    </source>
</evidence>
<dbReference type="Gene3D" id="3.30.565.10">
    <property type="entry name" value="Histidine kinase-like ATPase, C-terminal domain"/>
    <property type="match status" value="1"/>
</dbReference>
<keyword evidence="5 13" id="KW-0808">Transferase</keyword>
<dbReference type="SMART" id="SM00387">
    <property type="entry name" value="HATPase_c"/>
    <property type="match status" value="1"/>
</dbReference>
<evidence type="ECO:0000256" key="5">
    <source>
        <dbReference type="ARBA" id="ARBA00022679"/>
    </source>
</evidence>
<dbReference type="GO" id="GO:0016020">
    <property type="term" value="C:membrane"/>
    <property type="evidence" value="ECO:0007669"/>
    <property type="project" value="UniProtKB-SubCell"/>
</dbReference>
<evidence type="ECO:0000256" key="4">
    <source>
        <dbReference type="ARBA" id="ARBA00022553"/>
    </source>
</evidence>
<evidence type="ECO:0000256" key="6">
    <source>
        <dbReference type="ARBA" id="ARBA00022741"/>
    </source>
</evidence>
<dbReference type="SUPFAM" id="SSF47384">
    <property type="entry name" value="Homodimeric domain of signal transducing histidine kinase"/>
    <property type="match status" value="1"/>
</dbReference>